<dbReference type="RefSeq" id="WP_043029969.1">
    <property type="nucleotide sequence ID" value="NZ_JASCSR010000019.1"/>
</dbReference>
<accession>A0AAX2LGD7</accession>
<dbReference type="EMBL" id="UHHT01000001">
    <property type="protein sequence ID" value="SUO81863.1"/>
    <property type="molecule type" value="Genomic_DNA"/>
</dbReference>
<sequence length="247" mass="28182">MIGLLLLLSLIISLMIIFTEKLYLKRNYITDEELVWLAEQMVDEAEVANTILKKVEADGQKELEKILSNELVTSAEQLMIKLANKRISEANNGYCSAVEGAKEVLTILPESVTEKRNLFLNRLNDLSSASMLTIPEITSNDNHLSEESTLELMSLVEEMVKLVEFIEMNLKENFDSIINSKELDIKNYLSIEESNRKLIMAKATIQKEVDALPNLYDFGEQKNKLQNRINKIQPLTILNKKKNFSKA</sequence>
<dbReference type="Proteomes" id="UP000255476">
    <property type="component" value="Unassembled WGS sequence"/>
</dbReference>
<dbReference type="Pfam" id="PF22775">
    <property type="entry name" value="GA_3"/>
    <property type="match status" value="2"/>
</dbReference>
<gene>
    <name evidence="2" type="ORF">NCTC7023_01217</name>
</gene>
<reference evidence="2 3" key="1">
    <citation type="submission" date="2018-06" db="EMBL/GenBank/DDBJ databases">
        <authorList>
            <consortium name="Pathogen Informatics"/>
            <person name="Doyle S."/>
        </authorList>
    </citation>
    <scope>NUCLEOTIDE SEQUENCE [LARGE SCALE GENOMIC DNA]</scope>
    <source>
        <strain evidence="2 3">NCTC7023</strain>
    </source>
</reference>
<organism evidence="2 3">
    <name type="scientific">Streptococcus equi subsp. zooepidemicus</name>
    <dbReference type="NCBI Taxonomy" id="40041"/>
    <lineage>
        <taxon>Bacteria</taxon>
        <taxon>Bacillati</taxon>
        <taxon>Bacillota</taxon>
        <taxon>Bacilli</taxon>
        <taxon>Lactobacillales</taxon>
        <taxon>Streptococcaceae</taxon>
        <taxon>Streptococcus</taxon>
    </lineage>
</organism>
<name>A0AAX2LGD7_STRSZ</name>
<feature type="domain" description="Minor extracellular protease Epr GA-like" evidence="1">
    <location>
        <begin position="38"/>
        <end position="141"/>
    </location>
</feature>
<evidence type="ECO:0000259" key="1">
    <source>
        <dbReference type="Pfam" id="PF22775"/>
    </source>
</evidence>
<protein>
    <recommendedName>
        <fullName evidence="1">Minor extracellular protease Epr GA-like domain-containing protein</fullName>
    </recommendedName>
</protein>
<dbReference type="AlphaFoldDB" id="A0AAX2LGD7"/>
<evidence type="ECO:0000313" key="2">
    <source>
        <dbReference type="EMBL" id="SUO81863.1"/>
    </source>
</evidence>
<feature type="domain" description="Minor extracellular protease Epr GA-like" evidence="1">
    <location>
        <begin position="175"/>
        <end position="237"/>
    </location>
</feature>
<evidence type="ECO:0000313" key="3">
    <source>
        <dbReference type="Proteomes" id="UP000255476"/>
    </source>
</evidence>
<comment type="caution">
    <text evidence="2">The sequence shown here is derived from an EMBL/GenBank/DDBJ whole genome shotgun (WGS) entry which is preliminary data.</text>
</comment>
<dbReference type="InterPro" id="IPR054725">
    <property type="entry name" value="Epr_GA-like"/>
</dbReference>
<proteinExistence type="predicted"/>